<dbReference type="InterPro" id="IPR043153">
    <property type="entry name" value="DENN_C"/>
</dbReference>
<feature type="compositionally biased region" description="Low complexity" evidence="3">
    <location>
        <begin position="1071"/>
        <end position="1081"/>
    </location>
</feature>
<feature type="region of interest" description="Disordered" evidence="3">
    <location>
        <begin position="1892"/>
        <end position="1919"/>
    </location>
</feature>
<dbReference type="InterPro" id="IPR001194">
    <property type="entry name" value="cDENN_dom"/>
</dbReference>
<feature type="region of interest" description="Disordered" evidence="3">
    <location>
        <begin position="1387"/>
        <end position="1542"/>
    </location>
</feature>
<dbReference type="Pfam" id="PF03455">
    <property type="entry name" value="dDENN"/>
    <property type="match status" value="1"/>
</dbReference>
<dbReference type="InterPro" id="IPR023341">
    <property type="entry name" value="MABP"/>
</dbReference>
<keyword evidence="1" id="KW-0597">Phosphoprotein</keyword>
<comment type="caution">
    <text evidence="4">The sequence shown here is derived from an EMBL/GenBank/DDBJ whole genome shotgun (WGS) entry which is preliminary data.</text>
</comment>
<feature type="compositionally biased region" description="Low complexity" evidence="3">
    <location>
        <begin position="1578"/>
        <end position="1587"/>
    </location>
</feature>
<evidence type="ECO:0000313" key="4">
    <source>
        <dbReference type="EMBL" id="CAH1795855.1"/>
    </source>
</evidence>
<keyword evidence="2" id="KW-0344">Guanine-nucleotide releasing factor</keyword>
<dbReference type="Gene3D" id="3.40.50.11500">
    <property type="match status" value="1"/>
</dbReference>
<dbReference type="Gene3D" id="2.100.10.50">
    <property type="match status" value="1"/>
</dbReference>
<protein>
    <submittedName>
        <fullName evidence="4">Uncharacterized protein</fullName>
    </submittedName>
</protein>
<dbReference type="InterPro" id="IPR037516">
    <property type="entry name" value="Tripartite_DENN"/>
</dbReference>
<feature type="compositionally biased region" description="Basic and acidic residues" evidence="3">
    <location>
        <begin position="1036"/>
        <end position="1050"/>
    </location>
</feature>
<accession>A0A8J1TW55</accession>
<feature type="compositionally biased region" description="Polar residues" evidence="3">
    <location>
        <begin position="1892"/>
        <end position="1914"/>
    </location>
</feature>
<dbReference type="GO" id="GO:0005085">
    <property type="term" value="F:guanyl-nucleotide exchange factor activity"/>
    <property type="evidence" value="ECO:0007669"/>
    <property type="project" value="UniProtKB-KW"/>
</dbReference>
<feature type="compositionally biased region" description="Basic and acidic residues" evidence="3">
    <location>
        <begin position="1166"/>
        <end position="1176"/>
    </location>
</feature>
<dbReference type="PANTHER" id="PTHR12296">
    <property type="entry name" value="DENN DOMAIN-CONTAINING PROTEIN 4"/>
    <property type="match status" value="1"/>
</dbReference>
<feature type="region of interest" description="Disordered" evidence="3">
    <location>
        <begin position="1954"/>
        <end position="1975"/>
    </location>
</feature>
<feature type="compositionally biased region" description="Polar residues" evidence="3">
    <location>
        <begin position="1251"/>
        <end position="1262"/>
    </location>
</feature>
<sequence>MDDKRVAEYFVVAGLPDNPVPLEEYNNDTAIKSTHKQDPIVDVAVIIRNAGEKPPKGFKCVELTPLGFPADLNHGSIRSPEVYLCYRRGRDKPPLIDIGVLYEGKERVMSGCEVIHVTPGGRPANVNNSTSNRIYITFRRAGETAASDTLAVTDICVILANKGETPPHAYCQIGKNLNKAMVGSDVYLCYKKSMAKANTLAYQPAILNRYPELNYPDFPLPDQVSMFCLPMGTTIESWSSTAQHPLPVFSTFVLTDETREQVYGAAVTFYEEYPEDKLNDSQKEALSLKEGPTGNPYNKIPKTVHSNKSICLLSRWPFFDAFKKFLSYLYRISISGPHDVPIERHISHFMHEVPFPSPQRPRILVQLRQEALSLSMPEDSPLPHSGASFVTLLKNLGPEDSMNVLLFALMEHKLLLHSLRPAVLTSVTEAVITMIFPLKWQCPYIPLCPLGMSGVLNAPCPFIVGVDSRYFDLYDPPPDVTCIDLDTQTISQPEERKSINYKMLPRKPAKVLRNTLERLFDIVCESAPATPDEVALDMNMGSVDHDFKRKRKEIIMETAVQEAFLRFMASVLKGYKHHLLPITAAPTVGTTDASRLFDMQNFLKSREKANHRFFTSIMKTQTFIRFIEDRSFVSDNDASLAFFDECAEKVDENRDEPKLIELDESLRQDRTVFILPPEPTGLAEGVKYSYNGFPELNDGLFLQRIVPTGFKTPSKPLIPNSPMARRTKQEIRSAQKVALKQSGTPMLWAKCLLGHCYSLWFIHLPAYVKSVHSKTKALRTAYHVLVRMQASRLQVPDEVCYRVLMQLCGHYHQPVLAVKVLFEMKRHGIQPNAITYGFYNKAVLESKWPSKETNAYQLWTKVRNLIMGVAQFKRALRRRSIASLSESDLDGISRASVDSFLDDVCSDKVDSGTGSGTGSDKIDGATKPDAAMGTSPVDTVHKEEGTSITSLGGASDRGYSSMTWEEAKHIKQTLVAAKTLDALPGGIEPTPDSAPQVSLLTTENNATTEIAYTETASTVPDKVDAPEGESTPPVEVKPEKKDEHVFKEPKGVTPRKHRMRFWSGKKKSSSMDKSSISSGSKENLSAIDPAEDWRARFGSIVKNGSTNGATRNTGSTSSTGTLRASLGEGVGSSAGLLITSSQADENVFIDSNSVKLASSLNIPGPDGDKNLLDTDRRRHKSAEHHRSSSDGTCNNRHQSGDAVIDNDKLGTDQFKKDSDWVNELNSNEPMQKGTMLDTGGYVNADFDGRPRNSSSPAKLSTTSGGGDTQPLLTPLSPIEATSGPECHNLDDQKTPTSFSVNTPETHSSIDTSTTVRPTEIPLSTPGESKKDGAVESPIQMTPVTENDPLGVFVDPLSSPTINSDPLSSNAVNDPLSSNVAVTTTVTLASSSSTSSSTDLAADSLSERGSHKSSPVTSTLSSPTKQHLQTLSELQPFGGRSRTLDDIDGGPDPVTPDADASDTSKGSSFIWDIPNRLRAISETPDPAGKRRTESEKSDTLSSVGSLSPAPEWTPIGQQQPPPPTTESTPNTDTSVTDSPVKKYVPKSESFTNALKFGWSKATKKINELKETLQTNTPTRSDSLNSLSRSSDRGDNVSFDGDNVSLNIKKGDSLDYLGRGESFNDPREPDTDSMDSFASGKPAAPFGVEPSALESFMPLKDFDNLSRQNSFHSLQQSIFNVAFDVEIQSMTRCNSCNSLLYDEEIMAGWSANDSDLNTCCQFCSSKLVPFLHVYLKDLRHVNQPLKLSESMQSLHSINSLPTNRIGLNLELKRSAAHSMSNPTLALRDKQALINKSVTSLTSTDNLVNSSLESKNIKQAQSDSNVLANSDNKKSENITNKSVVEHAKRTIDSTREESPASVTDSHGSREESLGIMIEAHSSRNESPEVVIPTEADTSIDSQVQNTDLPPAKTSTDPLQEAQKDPIEVAETVDQQEEPVAPTASDVIEEEYLKLKEDDAVDEFDDGTDSKADSGGKDDIDSVAKVDPIRVPYLSPLVLRKEVENILEQEGDKCLNKADFCDEHPIIFWNLVWYFRRLEIPSHLPGFIISAKSTNTGTKSVPKVWEKITDSKYVLLRPGWDNTRHHEEAGRPLYTMWSDTQSQNTNAALVTENQVFSKSVMQNIVASIQCNDVQTPIKVLMSERRRALKHQPYNKWLFRSIYRDVLFLSLIACGKDNIDHDAFDMEYQMAYNKLKENNELCRAQNNDRPPNPAVMWCRKLFGVLEL</sequence>
<organism evidence="4 5">
    <name type="scientific">Owenia fusiformis</name>
    <name type="common">Polychaete worm</name>
    <dbReference type="NCBI Taxonomy" id="6347"/>
    <lineage>
        <taxon>Eukaryota</taxon>
        <taxon>Metazoa</taxon>
        <taxon>Spiralia</taxon>
        <taxon>Lophotrochozoa</taxon>
        <taxon>Annelida</taxon>
        <taxon>Polychaeta</taxon>
        <taxon>Sedentaria</taxon>
        <taxon>Canalipalpata</taxon>
        <taxon>Sabellida</taxon>
        <taxon>Oweniida</taxon>
        <taxon>Oweniidae</taxon>
        <taxon>Owenia</taxon>
    </lineage>
</organism>
<dbReference type="Pfam" id="PF03456">
    <property type="entry name" value="uDENN"/>
    <property type="match status" value="1"/>
</dbReference>
<feature type="compositionally biased region" description="Polar residues" evidence="3">
    <location>
        <begin position="1816"/>
        <end position="1827"/>
    </location>
</feature>
<feature type="compositionally biased region" description="Basic and acidic residues" evidence="3">
    <location>
        <begin position="1964"/>
        <end position="1975"/>
    </location>
</feature>
<feature type="compositionally biased region" description="Basic and acidic residues" evidence="3">
    <location>
        <begin position="1205"/>
        <end position="1219"/>
    </location>
</feature>
<dbReference type="Proteomes" id="UP000749559">
    <property type="component" value="Unassembled WGS sequence"/>
</dbReference>
<dbReference type="OrthoDB" id="75250at2759"/>
<dbReference type="PANTHER" id="PTHR12296:SF30">
    <property type="entry name" value="DENN DOMAIN-CONTAINING PROTEIN CRAG"/>
    <property type="match status" value="1"/>
</dbReference>
<feature type="compositionally biased region" description="Low complexity" evidence="3">
    <location>
        <begin position="1411"/>
        <end position="1424"/>
    </location>
</feature>
<dbReference type="FunFam" id="1.25.40.10:FF:000042">
    <property type="entry name" value="C-myc promoter-binding protein isoform X1"/>
    <property type="match status" value="1"/>
</dbReference>
<feature type="region of interest" description="Disordered" evidence="3">
    <location>
        <begin position="1101"/>
        <end position="1126"/>
    </location>
</feature>
<feature type="region of interest" description="Disordered" evidence="3">
    <location>
        <begin position="910"/>
        <end position="937"/>
    </location>
</feature>
<name>A0A8J1TW55_OWEFU</name>
<dbReference type="FunFam" id="2.100.10.50:FF:000001">
    <property type="entry name" value="DENN domain containing 4C"/>
    <property type="match status" value="1"/>
</dbReference>
<dbReference type="InterPro" id="IPR011990">
    <property type="entry name" value="TPR-like_helical_dom_sf"/>
</dbReference>
<feature type="region of interest" description="Disordered" evidence="3">
    <location>
        <begin position="1568"/>
        <end position="1601"/>
    </location>
</feature>
<dbReference type="Pfam" id="PF02141">
    <property type="entry name" value="DENN"/>
    <property type="match status" value="1"/>
</dbReference>
<dbReference type="GO" id="GO:0032483">
    <property type="term" value="P:regulation of Rab protein signal transduction"/>
    <property type="evidence" value="ECO:0007669"/>
    <property type="project" value="TreeGrafter"/>
</dbReference>
<dbReference type="GO" id="GO:0005829">
    <property type="term" value="C:cytosol"/>
    <property type="evidence" value="ECO:0007669"/>
    <property type="project" value="UniProtKB-ARBA"/>
</dbReference>
<evidence type="ECO:0000313" key="5">
    <source>
        <dbReference type="Proteomes" id="UP000749559"/>
    </source>
</evidence>
<dbReference type="SMART" id="SM00800">
    <property type="entry name" value="uDENN"/>
    <property type="match status" value="1"/>
</dbReference>
<keyword evidence="5" id="KW-1185">Reference proteome</keyword>
<dbReference type="GO" id="GO:0031410">
    <property type="term" value="C:cytoplasmic vesicle"/>
    <property type="evidence" value="ECO:0007669"/>
    <property type="project" value="TreeGrafter"/>
</dbReference>
<feature type="compositionally biased region" description="Basic residues" evidence="3">
    <location>
        <begin position="1053"/>
        <end position="1068"/>
    </location>
</feature>
<dbReference type="PROSITE" id="PS51498">
    <property type="entry name" value="MABP"/>
    <property type="match status" value="1"/>
</dbReference>
<feature type="compositionally biased region" description="Basic and acidic residues" evidence="3">
    <location>
        <begin position="1486"/>
        <end position="1497"/>
    </location>
</feature>
<dbReference type="InterPro" id="IPR002885">
    <property type="entry name" value="PPR_rpt"/>
</dbReference>
<dbReference type="PROSITE" id="PS50211">
    <property type="entry name" value="DENN"/>
    <property type="match status" value="1"/>
</dbReference>
<reference evidence="4" key="1">
    <citation type="submission" date="2022-03" db="EMBL/GenBank/DDBJ databases">
        <authorList>
            <person name="Martin C."/>
        </authorList>
    </citation>
    <scope>NUCLEOTIDE SEQUENCE</scope>
</reference>
<evidence type="ECO:0000256" key="3">
    <source>
        <dbReference type="SAM" id="MobiDB-lite"/>
    </source>
</evidence>
<feature type="region of interest" description="Disordered" evidence="3">
    <location>
        <begin position="1816"/>
        <end position="1868"/>
    </location>
</feature>
<dbReference type="EMBL" id="CAIIXF020000010">
    <property type="protein sequence ID" value="CAH1795855.1"/>
    <property type="molecule type" value="Genomic_DNA"/>
</dbReference>
<dbReference type="SMART" id="SM00799">
    <property type="entry name" value="DENN"/>
    <property type="match status" value="1"/>
</dbReference>
<proteinExistence type="predicted"/>
<feature type="compositionally biased region" description="Low complexity" evidence="3">
    <location>
        <begin position="1387"/>
        <end position="1403"/>
    </location>
</feature>
<feature type="region of interest" description="Disordered" evidence="3">
    <location>
        <begin position="1160"/>
        <end position="1356"/>
    </location>
</feature>
<feature type="compositionally biased region" description="Polar residues" evidence="3">
    <location>
        <begin position="1294"/>
        <end position="1316"/>
    </location>
</feature>
<gene>
    <name evidence="4" type="ORF">OFUS_LOCUS20333</name>
</gene>
<feature type="region of interest" description="Disordered" evidence="3">
    <location>
        <begin position="1020"/>
        <end position="1084"/>
    </location>
</feature>
<dbReference type="Gene3D" id="1.25.40.10">
    <property type="entry name" value="Tetratricopeptide repeat domain"/>
    <property type="match status" value="1"/>
</dbReference>
<dbReference type="SMART" id="SM00801">
    <property type="entry name" value="dDENN"/>
    <property type="match status" value="1"/>
</dbReference>
<evidence type="ECO:0000256" key="1">
    <source>
        <dbReference type="ARBA" id="ARBA00022553"/>
    </source>
</evidence>
<evidence type="ECO:0000256" key="2">
    <source>
        <dbReference type="ARBA" id="ARBA00022658"/>
    </source>
</evidence>
<dbReference type="PROSITE" id="PS51375">
    <property type="entry name" value="PPR"/>
    <property type="match status" value="1"/>
</dbReference>
<feature type="compositionally biased region" description="Low complexity" evidence="3">
    <location>
        <begin position="1104"/>
        <end position="1126"/>
    </location>
</feature>
<dbReference type="InterPro" id="IPR051696">
    <property type="entry name" value="DENN_Domain_GEFs"/>
</dbReference>
<dbReference type="InterPro" id="IPR005113">
    <property type="entry name" value="uDENN_dom"/>
</dbReference>
<feature type="compositionally biased region" description="Basic and acidic residues" evidence="3">
    <location>
        <begin position="1840"/>
        <end position="1855"/>
    </location>
</feature>
<feature type="region of interest" description="Disordered" evidence="3">
    <location>
        <begin position="1615"/>
        <end position="1636"/>
    </location>
</feature>
<dbReference type="InterPro" id="IPR005112">
    <property type="entry name" value="dDENN_dom"/>
</dbReference>